<dbReference type="PANTHER" id="PTHR34406">
    <property type="entry name" value="PROTEIN YCEI"/>
    <property type="match status" value="1"/>
</dbReference>
<dbReference type="PANTHER" id="PTHR34406:SF1">
    <property type="entry name" value="PROTEIN YCEI"/>
    <property type="match status" value="1"/>
</dbReference>
<feature type="signal peptide" evidence="1">
    <location>
        <begin position="1"/>
        <end position="22"/>
    </location>
</feature>
<name>B3EHY5_CHLL2</name>
<dbReference type="STRING" id="290315.Clim_2371"/>
<dbReference type="OrthoDB" id="9811006at2"/>
<dbReference type="eggNOG" id="COG2353">
    <property type="taxonomic scope" value="Bacteria"/>
</dbReference>
<dbReference type="Pfam" id="PF04264">
    <property type="entry name" value="YceI"/>
    <property type="match status" value="1"/>
</dbReference>
<keyword evidence="1" id="KW-0732">Signal</keyword>
<evidence type="ECO:0000256" key="1">
    <source>
        <dbReference type="SAM" id="SignalP"/>
    </source>
</evidence>
<protein>
    <submittedName>
        <fullName evidence="3">YceI family protein</fullName>
    </submittedName>
</protein>
<accession>B3EHY5</accession>
<dbReference type="Gene3D" id="2.40.128.110">
    <property type="entry name" value="Lipid/polyisoprenoid-binding, YceI-like"/>
    <property type="match status" value="1"/>
</dbReference>
<evidence type="ECO:0000259" key="2">
    <source>
        <dbReference type="SMART" id="SM00867"/>
    </source>
</evidence>
<sequence precursor="true">MKRFVRICALGIALMMPELALASTWSIDQDHSGVGFSVRHLMVSNVKGSFSRFSGTVDLGDSDITASKVSAAIEASSINTNVQKRDDHLRSADFFDAARYPSITFVSKKWSRMADGKLKVTGNLTMHGTTKEVVLHVEPFSKEIRDAWGKTRRGTTATTRINRQDFGITWNKALDAGGVTIGDEVDIVLDIEMVRTGQ</sequence>
<dbReference type="AlphaFoldDB" id="B3EHY5"/>
<feature type="chain" id="PRO_5002787828" evidence="1">
    <location>
        <begin position="23"/>
        <end position="198"/>
    </location>
</feature>
<gene>
    <name evidence="3" type="ordered locus">Clim_2371</name>
</gene>
<dbReference type="SMART" id="SM00867">
    <property type="entry name" value="YceI"/>
    <property type="match status" value="1"/>
</dbReference>
<evidence type="ECO:0000313" key="4">
    <source>
        <dbReference type="Proteomes" id="UP000008841"/>
    </source>
</evidence>
<dbReference type="KEGG" id="cli:Clim_2371"/>
<dbReference type="HOGENOM" id="CLU_071003_3_0_10"/>
<dbReference type="RefSeq" id="WP_012467259.1">
    <property type="nucleotide sequence ID" value="NC_010803.1"/>
</dbReference>
<evidence type="ECO:0000313" key="3">
    <source>
        <dbReference type="EMBL" id="ACD91394.1"/>
    </source>
</evidence>
<feature type="domain" description="Lipid/polyisoprenoid-binding YceI-like" evidence="2">
    <location>
        <begin position="24"/>
        <end position="194"/>
    </location>
</feature>
<dbReference type="EMBL" id="CP001097">
    <property type="protein sequence ID" value="ACD91394.1"/>
    <property type="molecule type" value="Genomic_DNA"/>
</dbReference>
<reference evidence="3 4" key="1">
    <citation type="submission" date="2008-05" db="EMBL/GenBank/DDBJ databases">
        <title>Complete sequence of Chlorobium limicola DSM 245.</title>
        <authorList>
            <consortium name="US DOE Joint Genome Institute"/>
            <person name="Lucas S."/>
            <person name="Copeland A."/>
            <person name="Lapidus A."/>
            <person name="Glavina del Rio T."/>
            <person name="Dalin E."/>
            <person name="Tice H."/>
            <person name="Bruce D."/>
            <person name="Goodwin L."/>
            <person name="Pitluck S."/>
            <person name="Schmutz J."/>
            <person name="Larimer F."/>
            <person name="Land M."/>
            <person name="Hauser L."/>
            <person name="Kyrpides N."/>
            <person name="Ovchinnikova G."/>
            <person name="Zhao F."/>
            <person name="Li T."/>
            <person name="Liu Z."/>
            <person name="Overmann J."/>
            <person name="Bryant D.A."/>
            <person name="Richardson P."/>
        </authorList>
    </citation>
    <scope>NUCLEOTIDE SEQUENCE [LARGE SCALE GENOMIC DNA]</scope>
    <source>
        <strain evidence="4">DSM 245 / NBRC 103803 / 6330</strain>
    </source>
</reference>
<dbReference type="InterPro" id="IPR036761">
    <property type="entry name" value="TTHA0802/YceI-like_sf"/>
</dbReference>
<dbReference type="SUPFAM" id="SSF101874">
    <property type="entry name" value="YceI-like"/>
    <property type="match status" value="1"/>
</dbReference>
<dbReference type="InterPro" id="IPR007372">
    <property type="entry name" value="Lipid/polyisoprenoid-bd_YceI"/>
</dbReference>
<proteinExistence type="predicted"/>
<dbReference type="Proteomes" id="UP000008841">
    <property type="component" value="Chromosome"/>
</dbReference>
<organism evidence="3 4">
    <name type="scientific">Chlorobium limicola (strain DSM 245 / NBRC 103803 / 6330)</name>
    <dbReference type="NCBI Taxonomy" id="290315"/>
    <lineage>
        <taxon>Bacteria</taxon>
        <taxon>Pseudomonadati</taxon>
        <taxon>Chlorobiota</taxon>
        <taxon>Chlorobiia</taxon>
        <taxon>Chlorobiales</taxon>
        <taxon>Chlorobiaceae</taxon>
        <taxon>Chlorobium/Pelodictyon group</taxon>
        <taxon>Chlorobium</taxon>
    </lineage>
</organism>